<dbReference type="InterPro" id="IPR009210">
    <property type="entry name" value="ASCC1"/>
</dbReference>
<evidence type="ECO:0000313" key="4">
    <source>
        <dbReference type="Proteomes" id="UP000335636"/>
    </source>
</evidence>
<dbReference type="Proteomes" id="UP000662637">
    <property type="component" value="Unassembled WGS sequence"/>
</dbReference>
<dbReference type="EMBL" id="WJEC01007581">
    <property type="protein sequence ID" value="KAF7469886.1"/>
    <property type="molecule type" value="Genomic_DNA"/>
</dbReference>
<dbReference type="Gene3D" id="3.90.1140.10">
    <property type="entry name" value="Cyclic phosphodiesterase"/>
    <property type="match status" value="1"/>
</dbReference>
<dbReference type="Pfam" id="PF10469">
    <property type="entry name" value="AKAP7_NLS"/>
    <property type="match status" value="1"/>
</dbReference>
<accession>A0A5E4C6J0</accession>
<protein>
    <recommendedName>
        <fullName evidence="1">A-kinase anchor protein 7-like phosphoesterase domain-containing protein</fullName>
    </recommendedName>
</protein>
<evidence type="ECO:0000313" key="3">
    <source>
        <dbReference type="EMBL" id="VTJ77325.1"/>
    </source>
</evidence>
<organism evidence="3 4">
    <name type="scientific">Marmota monax</name>
    <name type="common">Woodchuck</name>
    <dbReference type="NCBI Taxonomy" id="9995"/>
    <lineage>
        <taxon>Eukaryota</taxon>
        <taxon>Metazoa</taxon>
        <taxon>Chordata</taxon>
        <taxon>Craniata</taxon>
        <taxon>Vertebrata</taxon>
        <taxon>Euteleostomi</taxon>
        <taxon>Mammalia</taxon>
        <taxon>Eutheria</taxon>
        <taxon>Euarchontoglires</taxon>
        <taxon>Glires</taxon>
        <taxon>Rodentia</taxon>
        <taxon>Sciuromorpha</taxon>
        <taxon>Sciuridae</taxon>
        <taxon>Xerinae</taxon>
        <taxon>Marmotini</taxon>
        <taxon>Marmota</taxon>
    </lineage>
</organism>
<dbReference type="AlphaFoldDB" id="A0A5E4C6J0"/>
<dbReference type="PANTHER" id="PTHR13360">
    <property type="entry name" value="ACTIVATING SIGNAL COINTEGRATOR 1 COMPLEX SUBUNIT 1"/>
    <property type="match status" value="1"/>
</dbReference>
<reference evidence="2" key="2">
    <citation type="submission" date="2020-08" db="EMBL/GenBank/DDBJ databases">
        <authorList>
            <person name="Shumante A."/>
            <person name="Zimin A.V."/>
            <person name="Puiu D."/>
            <person name="Salzberg S.L."/>
        </authorList>
    </citation>
    <scope>NUCLEOTIDE SEQUENCE</scope>
    <source>
        <strain evidence="2">WC2-LM</strain>
        <tissue evidence="2">Liver</tissue>
    </source>
</reference>
<sequence>MLVLLSEQEIQQTCEMLQRCKEEFINDISGGKPLEVEMAGIEYMNDDPGMVDVLYAKVHMKDGSNRLQELVDRVLERFQASGLTVKEWNSVKLHATVMNTLFRKDPNAEGRYNLYTADGKYIFKERESFDGRNILKVSMKQNELEILRHGVLHKRGKQVVLLLTVEYIFFHAFHEDH</sequence>
<reference evidence="3 4" key="1">
    <citation type="submission" date="2019-04" db="EMBL/GenBank/DDBJ databases">
        <authorList>
            <person name="Alioto T."/>
            <person name="Alioto T."/>
        </authorList>
    </citation>
    <scope>NUCLEOTIDE SEQUENCE [LARGE SCALE GENOMIC DNA]</scope>
</reference>
<evidence type="ECO:0000259" key="1">
    <source>
        <dbReference type="Pfam" id="PF10469"/>
    </source>
</evidence>
<dbReference type="GO" id="GO:0006355">
    <property type="term" value="P:regulation of DNA-templated transcription"/>
    <property type="evidence" value="ECO:0007669"/>
    <property type="project" value="TreeGrafter"/>
</dbReference>
<dbReference type="GO" id="GO:0005634">
    <property type="term" value="C:nucleus"/>
    <property type="evidence" value="ECO:0007669"/>
    <property type="project" value="TreeGrafter"/>
</dbReference>
<proteinExistence type="predicted"/>
<dbReference type="PANTHER" id="PTHR13360:SF1">
    <property type="entry name" value="ACTIVATING SIGNAL COINTEGRATOR 1 COMPLEX SUBUNIT 1"/>
    <property type="match status" value="1"/>
</dbReference>
<dbReference type="EMBL" id="CABDUW010000964">
    <property type="protein sequence ID" value="VTJ77325.1"/>
    <property type="molecule type" value="Genomic_DNA"/>
</dbReference>
<dbReference type="Proteomes" id="UP000335636">
    <property type="component" value="Unassembled WGS sequence"/>
</dbReference>
<keyword evidence="4" id="KW-1185">Reference proteome</keyword>
<name>A0A5E4C6J0_MARMO</name>
<feature type="domain" description="A-kinase anchor protein 7-like phosphoesterase" evidence="1">
    <location>
        <begin position="1"/>
        <end position="136"/>
    </location>
</feature>
<dbReference type="GO" id="GO:0006307">
    <property type="term" value="P:DNA alkylation repair"/>
    <property type="evidence" value="ECO:0007669"/>
    <property type="project" value="InterPro"/>
</dbReference>
<dbReference type="InterPro" id="IPR019510">
    <property type="entry name" value="AKAP7-like_phosphoesterase"/>
</dbReference>
<gene>
    <name evidence="2" type="ORF">GHT09_018670</name>
    <name evidence="3" type="ORF">MONAX_5E021207</name>
</gene>
<evidence type="ECO:0000313" key="2">
    <source>
        <dbReference type="EMBL" id="KAF7469886.1"/>
    </source>
</evidence>